<feature type="domain" description="Glycosyltransferase 2-like" evidence="2">
    <location>
        <begin position="6"/>
        <end position="126"/>
    </location>
</feature>
<keyword evidence="1" id="KW-0808">Transferase</keyword>
<dbReference type="InterPro" id="IPR001173">
    <property type="entry name" value="Glyco_trans_2-like"/>
</dbReference>
<dbReference type="Proteomes" id="UP001596415">
    <property type="component" value="Unassembled WGS sequence"/>
</dbReference>
<evidence type="ECO:0000256" key="1">
    <source>
        <dbReference type="ARBA" id="ARBA00022679"/>
    </source>
</evidence>
<dbReference type="InterPro" id="IPR027791">
    <property type="entry name" value="Galactosyl_T_C"/>
</dbReference>
<gene>
    <name evidence="4" type="ORF">ACFQO1_10955</name>
</gene>
<dbReference type="PANTHER" id="PTHR43685">
    <property type="entry name" value="GLYCOSYLTRANSFERASE"/>
    <property type="match status" value="1"/>
</dbReference>
<evidence type="ECO:0000313" key="4">
    <source>
        <dbReference type="EMBL" id="MFC7358211.1"/>
    </source>
</evidence>
<keyword evidence="5" id="KW-1185">Reference proteome</keyword>
<evidence type="ECO:0000259" key="3">
    <source>
        <dbReference type="Pfam" id="PF02709"/>
    </source>
</evidence>
<evidence type="ECO:0000259" key="2">
    <source>
        <dbReference type="Pfam" id="PF00535"/>
    </source>
</evidence>
<reference evidence="5" key="1">
    <citation type="journal article" date="2019" name="Int. J. Syst. Evol. Microbiol.">
        <title>The Global Catalogue of Microorganisms (GCM) 10K type strain sequencing project: providing services to taxonomists for standard genome sequencing and annotation.</title>
        <authorList>
            <consortium name="The Broad Institute Genomics Platform"/>
            <consortium name="The Broad Institute Genome Sequencing Center for Infectious Disease"/>
            <person name="Wu L."/>
            <person name="Ma J."/>
        </authorList>
    </citation>
    <scope>NUCLEOTIDE SEQUENCE [LARGE SCALE GENOMIC DNA]</scope>
    <source>
        <strain evidence="5">CGMCC 1.16306</strain>
    </source>
</reference>
<dbReference type="CDD" id="cd06420">
    <property type="entry name" value="GT2_Chondriotin_Pol_N"/>
    <property type="match status" value="1"/>
</dbReference>
<dbReference type="InterPro" id="IPR050834">
    <property type="entry name" value="Glycosyltransf_2"/>
</dbReference>
<dbReference type="InterPro" id="IPR029044">
    <property type="entry name" value="Nucleotide-diphossugar_trans"/>
</dbReference>
<feature type="domain" description="Galactosyltransferase C-terminal" evidence="3">
    <location>
        <begin position="167"/>
        <end position="228"/>
    </location>
</feature>
<evidence type="ECO:0000313" key="5">
    <source>
        <dbReference type="Proteomes" id="UP001596415"/>
    </source>
</evidence>
<accession>A0ABW2MWR9</accession>
<comment type="caution">
    <text evidence="4">The sequence shown here is derived from an EMBL/GenBank/DDBJ whole genome shotgun (WGS) entry which is preliminary data.</text>
</comment>
<organism evidence="4 5">
    <name type="scientific">Jejudonia soesokkakensis</name>
    <dbReference type="NCBI Taxonomy" id="1323432"/>
    <lineage>
        <taxon>Bacteria</taxon>
        <taxon>Pseudomonadati</taxon>
        <taxon>Bacteroidota</taxon>
        <taxon>Flavobacteriia</taxon>
        <taxon>Flavobacteriales</taxon>
        <taxon>Flavobacteriaceae</taxon>
        <taxon>Jejudonia</taxon>
    </lineage>
</organism>
<name>A0ABW2MWR9_9FLAO</name>
<dbReference type="RefSeq" id="WP_380218108.1">
    <property type="nucleotide sequence ID" value="NZ_JBHTBN010000005.1"/>
</dbReference>
<dbReference type="Pfam" id="PF02709">
    <property type="entry name" value="Glyco_transf_7C"/>
    <property type="match status" value="1"/>
</dbReference>
<proteinExistence type="predicted"/>
<sequence length="261" mass="30214">MKTALLVSTYNWPEALALVLKSVEQQSQLPDELLIADDGSTQETTKLIEEFKKRTRIHVIHVWHEDEGFKRSEILNKTVAQSNADYLIQTDGDCILHRNFIKDHKSFAKKGLYLYGSRVNIKQSHLDTLFSESQTNFSAFSKGIKKRTRALHIPILSRLYGEKKELSKKLRGCNVSFWRADFIAVNGYNEDMTGWGREDSELVIRMVNYGITGRRLRYRGIVFHIFHKTSSKSKLNINESIQQRAIDENLTRCKNGIDKYL</sequence>
<dbReference type="EMBL" id="JBHTBN010000005">
    <property type="protein sequence ID" value="MFC7358211.1"/>
    <property type="molecule type" value="Genomic_DNA"/>
</dbReference>
<dbReference type="SUPFAM" id="SSF53448">
    <property type="entry name" value="Nucleotide-diphospho-sugar transferases"/>
    <property type="match status" value="1"/>
</dbReference>
<protein>
    <submittedName>
        <fullName evidence="4">Glycosyltransferase family 2 protein</fullName>
    </submittedName>
</protein>
<dbReference type="Gene3D" id="3.90.550.10">
    <property type="entry name" value="Spore Coat Polysaccharide Biosynthesis Protein SpsA, Chain A"/>
    <property type="match status" value="1"/>
</dbReference>
<dbReference type="Pfam" id="PF00535">
    <property type="entry name" value="Glycos_transf_2"/>
    <property type="match status" value="1"/>
</dbReference>
<dbReference type="PANTHER" id="PTHR43685:SF3">
    <property type="entry name" value="SLR2126 PROTEIN"/>
    <property type="match status" value="1"/>
</dbReference>